<dbReference type="VEuPathDB" id="FungiDB:JI435_419400"/>
<dbReference type="EMBL" id="CP069037">
    <property type="protein sequence ID" value="QRD03363.1"/>
    <property type="molecule type" value="Genomic_DNA"/>
</dbReference>
<dbReference type="Proteomes" id="UP000663193">
    <property type="component" value="Chromosome 15"/>
</dbReference>
<protein>
    <submittedName>
        <fullName evidence="1">Uncharacterized protein</fullName>
    </submittedName>
</protein>
<organism evidence="1 2">
    <name type="scientific">Phaeosphaeria nodorum (strain SN15 / ATCC MYA-4574 / FGSC 10173)</name>
    <name type="common">Glume blotch fungus</name>
    <name type="synonym">Parastagonospora nodorum</name>
    <dbReference type="NCBI Taxonomy" id="321614"/>
    <lineage>
        <taxon>Eukaryota</taxon>
        <taxon>Fungi</taxon>
        <taxon>Dikarya</taxon>
        <taxon>Ascomycota</taxon>
        <taxon>Pezizomycotina</taxon>
        <taxon>Dothideomycetes</taxon>
        <taxon>Pleosporomycetidae</taxon>
        <taxon>Pleosporales</taxon>
        <taxon>Pleosporineae</taxon>
        <taxon>Phaeosphaeriaceae</taxon>
        <taxon>Parastagonospora</taxon>
    </lineage>
</organism>
<reference evidence="2" key="1">
    <citation type="journal article" date="2021" name="BMC Genomics">
        <title>Chromosome-level genome assembly and manually-curated proteome of model necrotroph Parastagonospora nodorum Sn15 reveals a genome-wide trove of candidate effector homologs, and redundancy of virulence-related functions within an accessory chromosome.</title>
        <authorList>
            <person name="Bertazzoni S."/>
            <person name="Jones D.A.B."/>
            <person name="Phan H.T."/>
            <person name="Tan K.-C."/>
            <person name="Hane J.K."/>
        </authorList>
    </citation>
    <scope>NUCLEOTIDE SEQUENCE [LARGE SCALE GENOMIC DNA]</scope>
    <source>
        <strain evidence="2">SN15 / ATCC MYA-4574 / FGSC 10173)</strain>
    </source>
</reference>
<keyword evidence="2" id="KW-1185">Reference proteome</keyword>
<accession>A0A7U2I806</accession>
<gene>
    <name evidence="1" type="ORF">JI435_419400</name>
</gene>
<name>A0A7U2I806_PHANO</name>
<evidence type="ECO:0000313" key="2">
    <source>
        <dbReference type="Proteomes" id="UP000663193"/>
    </source>
</evidence>
<proteinExistence type="predicted"/>
<evidence type="ECO:0000313" key="1">
    <source>
        <dbReference type="EMBL" id="QRD03363.1"/>
    </source>
</evidence>
<dbReference type="AlphaFoldDB" id="A0A7U2I806"/>
<sequence length="71" mass="8354">MMTHDQRSCFSTMFTSARERGTRLMPSGWMWCRLHQTIFAHIVVSYQEVAASRINLWRQVFRLRSGSFALA</sequence>